<gene>
    <name evidence="1" type="ORF">E4100_03495</name>
</gene>
<dbReference type="Gene3D" id="3.40.50.10320">
    <property type="entry name" value="LmbE-like"/>
    <property type="match status" value="1"/>
</dbReference>
<dbReference type="RefSeq" id="WP_135270656.1">
    <property type="nucleotide sequence ID" value="NZ_SRIB01000003.1"/>
</dbReference>
<reference evidence="1 2" key="1">
    <citation type="submission" date="2019-03" db="EMBL/GenBank/DDBJ databases">
        <title>Draft genome sequence data and analysis of a Fermenting Bacterium, Soehngenia longevitae strain 1933PT, isolated from petroleum reservoir in Azerbaijan.</title>
        <authorList>
            <person name="Grouzdev D.S."/>
            <person name="Bidzhieva S.K."/>
            <person name="Sokolova D.S."/>
            <person name="Tourova T.P."/>
            <person name="Poltaraus A.B."/>
            <person name="Nazina T.N."/>
        </authorList>
    </citation>
    <scope>NUCLEOTIDE SEQUENCE [LARGE SCALE GENOMIC DNA]</scope>
    <source>
        <strain evidence="1 2">1933P</strain>
    </source>
</reference>
<dbReference type="EMBL" id="SRIB01000003">
    <property type="protein sequence ID" value="TFZ41175.1"/>
    <property type="molecule type" value="Genomic_DNA"/>
</dbReference>
<sequence>MNKSKIKKILKKPMSIVNRIYTKYVYFRCPKKDIYDVDHLMELNDKVIVFAPHVDDETIGLGGTLLKYKEKLSEVYIVYITDGSGATTDLNEDELIKVRKNEAQTLKEIYGIRDIIYLDYKDSKVNYRDDKLIRDIKGVVEDLNPTIIYMPFLIDSHIDHYNTSIAVLKALENIDNIDKKNIKILCYQVNSPIMPELITNITALTKEQFENKKRVFRVFTSQWAMGFDVFILLDERQKIYYKKGVAAEVFVKADLDSLAKASKYLIENNYNPLDYVQLSGEFNLIKAFRNNKDKKKEFSRKVNEILFGEEGGSNKMSHLT</sequence>
<comment type="caution">
    <text evidence="1">The sequence shown here is derived from an EMBL/GenBank/DDBJ whole genome shotgun (WGS) entry which is preliminary data.</text>
</comment>
<dbReference type="InterPro" id="IPR024078">
    <property type="entry name" value="LmbE-like_dom_sf"/>
</dbReference>
<dbReference type="Pfam" id="PF02585">
    <property type="entry name" value="PIG-L"/>
    <property type="match status" value="1"/>
</dbReference>
<proteinExistence type="predicted"/>
<dbReference type="AlphaFoldDB" id="A0A4Z0D8F5"/>
<evidence type="ECO:0000313" key="2">
    <source>
        <dbReference type="Proteomes" id="UP000298381"/>
    </source>
</evidence>
<dbReference type="GO" id="GO:0016811">
    <property type="term" value="F:hydrolase activity, acting on carbon-nitrogen (but not peptide) bonds, in linear amides"/>
    <property type="evidence" value="ECO:0007669"/>
    <property type="project" value="TreeGrafter"/>
</dbReference>
<keyword evidence="2" id="KW-1185">Reference proteome</keyword>
<dbReference type="OrthoDB" id="9815144at2"/>
<dbReference type="InterPro" id="IPR003737">
    <property type="entry name" value="GlcNAc_PI_deacetylase-related"/>
</dbReference>
<accession>A0A4Z0D8F5</accession>
<name>A0A4Z0D8F5_9FIRM</name>
<evidence type="ECO:0000313" key="1">
    <source>
        <dbReference type="EMBL" id="TFZ41175.1"/>
    </source>
</evidence>
<dbReference type="SUPFAM" id="SSF102588">
    <property type="entry name" value="LmbE-like"/>
    <property type="match status" value="1"/>
</dbReference>
<dbReference type="Proteomes" id="UP000298381">
    <property type="component" value="Unassembled WGS sequence"/>
</dbReference>
<protein>
    <submittedName>
        <fullName evidence="1">PIG-L family deacetylase</fullName>
    </submittedName>
</protein>
<organism evidence="1 2">
    <name type="scientific">Soehngenia longivitae</name>
    <dbReference type="NCBI Taxonomy" id="2562294"/>
    <lineage>
        <taxon>Bacteria</taxon>
        <taxon>Bacillati</taxon>
        <taxon>Bacillota</taxon>
        <taxon>Tissierellia</taxon>
        <taxon>Tissierellales</taxon>
        <taxon>Tissierellaceae</taxon>
        <taxon>Soehngenia</taxon>
    </lineage>
</organism>
<dbReference type="PANTHER" id="PTHR12993">
    <property type="entry name" value="N-ACETYLGLUCOSAMINYL-PHOSPHATIDYLINOSITOL DE-N-ACETYLASE-RELATED"/>
    <property type="match status" value="1"/>
</dbReference>
<dbReference type="PANTHER" id="PTHR12993:SF11">
    <property type="entry name" value="N-ACETYLGLUCOSAMINYL-PHOSPHATIDYLINOSITOL DE-N-ACETYLASE"/>
    <property type="match status" value="1"/>
</dbReference>